<evidence type="ECO:0000313" key="9">
    <source>
        <dbReference type="Proteomes" id="UP000011116"/>
    </source>
</evidence>
<dbReference type="SUPFAM" id="SSF49599">
    <property type="entry name" value="TRAF domain-like"/>
    <property type="match status" value="1"/>
</dbReference>
<organism evidence="8 9">
    <name type="scientific">Hordeum vulgare subsp. vulgare</name>
    <name type="common">Domesticated barley</name>
    <dbReference type="NCBI Taxonomy" id="112509"/>
    <lineage>
        <taxon>Eukaryota</taxon>
        <taxon>Viridiplantae</taxon>
        <taxon>Streptophyta</taxon>
        <taxon>Embryophyta</taxon>
        <taxon>Tracheophyta</taxon>
        <taxon>Spermatophyta</taxon>
        <taxon>Magnoliopsida</taxon>
        <taxon>Liliopsida</taxon>
        <taxon>Poales</taxon>
        <taxon>Poaceae</taxon>
        <taxon>BOP clade</taxon>
        <taxon>Pooideae</taxon>
        <taxon>Triticodae</taxon>
        <taxon>Triticeae</taxon>
        <taxon>Hordeinae</taxon>
        <taxon>Hordeum</taxon>
    </lineage>
</organism>
<name>A0A8I6XXN2_HORVV</name>
<dbReference type="Pfam" id="PF21361">
    <property type="entry name" value="Sina_ZnF"/>
    <property type="match status" value="1"/>
</dbReference>
<dbReference type="GeneID" id="123451206"/>
<dbReference type="InterPro" id="IPR013083">
    <property type="entry name" value="Znf_RING/FYVE/PHD"/>
</dbReference>
<feature type="compositionally biased region" description="Basic and acidic residues" evidence="6">
    <location>
        <begin position="1"/>
        <end position="19"/>
    </location>
</feature>
<evidence type="ECO:0000256" key="4">
    <source>
        <dbReference type="ARBA" id="ARBA00024004"/>
    </source>
</evidence>
<dbReference type="InterPro" id="IPR044286">
    <property type="entry name" value="SINL_plant"/>
</dbReference>
<dbReference type="InterPro" id="IPR013010">
    <property type="entry name" value="Znf_SIAH"/>
</dbReference>
<gene>
    <name evidence="8" type="primary">LOC123451206</name>
</gene>
<evidence type="ECO:0000256" key="6">
    <source>
        <dbReference type="SAM" id="MobiDB-lite"/>
    </source>
</evidence>
<reference evidence="9" key="1">
    <citation type="journal article" date="2012" name="Nature">
        <title>A physical, genetic and functional sequence assembly of the barley genome.</title>
        <authorList>
            <consortium name="The International Barley Genome Sequencing Consortium"/>
            <person name="Mayer K.F."/>
            <person name="Waugh R."/>
            <person name="Brown J.W."/>
            <person name="Schulman A."/>
            <person name="Langridge P."/>
            <person name="Platzer M."/>
            <person name="Fincher G.B."/>
            <person name="Muehlbauer G.J."/>
            <person name="Sato K."/>
            <person name="Close T.J."/>
            <person name="Wise R.P."/>
            <person name="Stein N."/>
        </authorList>
    </citation>
    <scope>NUCLEOTIDE SEQUENCE [LARGE SCALE GENOMIC DNA]</scope>
    <source>
        <strain evidence="9">cv. Morex</strain>
    </source>
</reference>
<keyword evidence="2 5" id="KW-0863">Zinc-finger</keyword>
<dbReference type="Gramene" id="HORVU.MOREX.r3.4HG0345900.1">
    <property type="protein sequence ID" value="HORVU.MOREX.r3.4HG0345900.1"/>
    <property type="gene ID" value="HORVU.MOREX.r3.4HG0345900"/>
</dbReference>
<evidence type="ECO:0000259" key="7">
    <source>
        <dbReference type="PROSITE" id="PS51081"/>
    </source>
</evidence>
<comment type="function">
    <text evidence="4">E3 ubiquitin-protein ligase that mediates ubiquitination and subsequent proteasomal degradation of target proteins. E3 ubiquitin ligases accept ubiquitin from an E2 ubiquitin-conjugating enzyme in the form of a thioester and then directly transfers the ubiquitin to targeted substrates. It probably triggers the ubiquitin-mediated degradation of different substrates.</text>
</comment>
<dbReference type="PANTHER" id="PTHR46632:SF27">
    <property type="entry name" value="RING-TYPE E3 UBIQUITIN TRANSFERASE"/>
    <property type="match status" value="1"/>
</dbReference>
<evidence type="ECO:0000256" key="1">
    <source>
        <dbReference type="ARBA" id="ARBA00022723"/>
    </source>
</evidence>
<dbReference type="GO" id="GO:0008270">
    <property type="term" value="F:zinc ion binding"/>
    <property type="evidence" value="ECO:0007669"/>
    <property type="project" value="UniProtKB-KW"/>
</dbReference>
<accession>A0A8I6XXN2</accession>
<dbReference type="PANTHER" id="PTHR46632">
    <property type="entry name" value="E3 UBIQUITIN-PROTEIN LIGASE SINA-LIKE 4"/>
    <property type="match status" value="1"/>
</dbReference>
<feature type="domain" description="SIAH-type" evidence="7">
    <location>
        <begin position="359"/>
        <end position="415"/>
    </location>
</feature>
<keyword evidence="1" id="KW-0479">Metal-binding</keyword>
<keyword evidence="9" id="KW-1185">Reference proteome</keyword>
<protein>
    <recommendedName>
        <fullName evidence="7">SIAH-type domain-containing protein</fullName>
    </recommendedName>
</protein>
<dbReference type="PROSITE" id="PS51081">
    <property type="entry name" value="ZF_SIAH"/>
    <property type="match status" value="1"/>
</dbReference>
<dbReference type="Gene3D" id="3.30.40.10">
    <property type="entry name" value="Zinc/RING finger domain, C3HC4 (zinc finger)"/>
    <property type="match status" value="1"/>
</dbReference>
<sequence length="553" mass="57019">MEEQKKPADQQNKRQRVSENAESSNKKPSHMNGLKVHLGQPVGVSPNPGVTGTRPLASPSPFAKAKPIAVVKPAAATVTVTGPVDTMAPASAAPSPVAKAKPTAATVTVTGPVDTMAPASAARIPVAKAKPTAAMVTVTGPVATMAPVSAAPNPVAKAKPTAATVTVSGPVATMSPVQAAPNPVAMKTPTPAAPSPVVTMAPAAPSPVATMTLAQVAPSPVATKTPASAEPSVVTTKTPAVAASIPVASATPATLVNPPATVKREPELGGVLEFDEQVAAAMIAVTPAEEETVILEVKKKWLHCAACPAPLKRPVFKCGDGHVVCSDCGCGGGANKHCDLCGRATTYTHVPYMDGLVGAYKVPCPYRNLGCARYIAYHSAADHQAKCAHAPCYCFECAFQGSTASLLRHLTEVSGRHCWPMEKIKYQISHPLVVPASEHRLLLVAEEDGGVFLLAVGAGRGRAGVCPVTVVCVRGNVHADARPVYTGVLWVDGPPAAAGHLRSSIQLKGDVANCRVPGDVDMEHGRLHAHVNPEMLHGESKEIHLGICITKFW</sequence>
<reference evidence="8" key="3">
    <citation type="submission" date="2022-01" db="UniProtKB">
        <authorList>
            <consortium name="EnsemblPlants"/>
        </authorList>
    </citation>
    <scope>IDENTIFICATION</scope>
    <source>
        <strain evidence="8">subsp. vulgare</strain>
    </source>
</reference>
<feature type="region of interest" description="Disordered" evidence="6">
    <location>
        <begin position="1"/>
        <end position="55"/>
    </location>
</feature>
<proteinExistence type="predicted"/>
<evidence type="ECO:0000313" key="8">
    <source>
        <dbReference type="EnsemblPlants" id="HORVU.MOREX.r3.4HG0345900.1"/>
    </source>
</evidence>
<dbReference type="Proteomes" id="UP000011116">
    <property type="component" value="Chromosome 4H"/>
</dbReference>
<keyword evidence="3" id="KW-0862">Zinc</keyword>
<dbReference type="EnsemblPlants" id="HORVU.MOREX.r3.4HG0345900.1">
    <property type="protein sequence ID" value="HORVU.MOREX.r3.4HG0345900.1"/>
    <property type="gene ID" value="HORVU.MOREX.r3.4HG0345900"/>
</dbReference>
<dbReference type="AlphaFoldDB" id="A0A8I6XXN2"/>
<dbReference type="Gramene" id="HORVU.MOREX.r2.4HG0288720.1">
    <property type="protein sequence ID" value="HORVU.MOREX.r2.4HG0288720.1"/>
    <property type="gene ID" value="HORVU.MOREX.r2.4HG0288720"/>
</dbReference>
<reference evidence="8" key="2">
    <citation type="submission" date="2020-10" db="EMBL/GenBank/DDBJ databases">
        <authorList>
            <person name="Scholz U."/>
            <person name="Mascher M."/>
            <person name="Fiebig A."/>
        </authorList>
    </citation>
    <scope>NUCLEOTIDE SEQUENCE [LARGE SCALE GENOMIC DNA]</scope>
    <source>
        <strain evidence="8">cv. Morex</strain>
    </source>
</reference>
<evidence type="ECO:0000256" key="3">
    <source>
        <dbReference type="ARBA" id="ARBA00022833"/>
    </source>
</evidence>
<evidence type="ECO:0000256" key="5">
    <source>
        <dbReference type="PROSITE-ProRule" id="PRU00455"/>
    </source>
</evidence>
<dbReference type="RefSeq" id="XP_044984150.1">
    <property type="nucleotide sequence ID" value="XM_045128215.1"/>
</dbReference>
<evidence type="ECO:0000256" key="2">
    <source>
        <dbReference type="ARBA" id="ARBA00022771"/>
    </source>
</evidence>